<reference evidence="1" key="1">
    <citation type="journal article" date="2021" name="Proc. Natl. Acad. Sci. U.S.A.">
        <title>A Catalog of Tens of Thousands of Viruses from Human Metagenomes Reveals Hidden Associations with Chronic Diseases.</title>
        <authorList>
            <person name="Tisza M.J."/>
            <person name="Buck C.B."/>
        </authorList>
    </citation>
    <scope>NUCLEOTIDE SEQUENCE</scope>
    <source>
        <strain evidence="1">Ct9Y44</strain>
    </source>
</reference>
<evidence type="ECO:0000313" key="1">
    <source>
        <dbReference type="EMBL" id="DAD75052.1"/>
    </source>
</evidence>
<proteinExistence type="predicted"/>
<dbReference type="EMBL" id="BK014770">
    <property type="protein sequence ID" value="DAD75052.1"/>
    <property type="molecule type" value="Genomic_DNA"/>
</dbReference>
<sequence length="175" mass="19430">MAQTHWKKLINPDYIGAYALDPGKDLMVQISQVRREMVTGADGKKEECTVAYLKDQKPMILNVTNCKTIEKLYGPYIEDWNGKYITLYAAKVRAFGDVVEALRIRPKAPSIKTYICADCRQPIQGAGSKSAEEIAALGKQQYGRALCIECARKALAKMKEESDDKQNNPAGPTGK</sequence>
<accession>A0A8S5LYI2</accession>
<name>A0A8S5LYI2_9CAUD</name>
<protein>
    <submittedName>
        <fullName evidence="1">PROTEIN/RNA Complex.7A</fullName>
    </submittedName>
</protein>
<organism evidence="1">
    <name type="scientific">Siphoviridae sp. ct9Y44</name>
    <dbReference type="NCBI Taxonomy" id="2826176"/>
    <lineage>
        <taxon>Viruses</taxon>
        <taxon>Duplodnaviria</taxon>
        <taxon>Heunggongvirae</taxon>
        <taxon>Uroviricota</taxon>
        <taxon>Caudoviricetes</taxon>
    </lineage>
</organism>